<dbReference type="Gene3D" id="1.10.10.60">
    <property type="entry name" value="Homeodomain-like"/>
    <property type="match status" value="1"/>
</dbReference>
<keyword evidence="2" id="KW-0238">DNA-binding</keyword>
<dbReference type="SUPFAM" id="SSF46689">
    <property type="entry name" value="Homeodomain-like"/>
    <property type="match status" value="1"/>
</dbReference>
<gene>
    <name evidence="6" type="ORF">GORHZ_115_00640</name>
</gene>
<dbReference type="SMART" id="SM00342">
    <property type="entry name" value="HTH_ARAC"/>
    <property type="match status" value="1"/>
</dbReference>
<protein>
    <submittedName>
        <fullName evidence="6">Putative AraC family transcriptional regulator</fullName>
    </submittedName>
</protein>
<comment type="caution">
    <text evidence="6">The sequence shown here is derived from an EMBL/GenBank/DDBJ whole genome shotgun (WGS) entry which is preliminary data.</text>
</comment>
<name>K6WVY4_9ACTN</name>
<reference evidence="6 7" key="1">
    <citation type="submission" date="2012-08" db="EMBL/GenBank/DDBJ databases">
        <title>Whole genome shotgun sequence of Gordonia rhizosphera NBRC 16068.</title>
        <authorList>
            <person name="Takarada H."/>
            <person name="Isaki S."/>
            <person name="Hosoyama A."/>
            <person name="Tsuchikane K."/>
            <person name="Katsumata H."/>
            <person name="Baba S."/>
            <person name="Ohji S."/>
            <person name="Yamazaki S."/>
            <person name="Fujita N."/>
        </authorList>
    </citation>
    <scope>NUCLEOTIDE SEQUENCE [LARGE SCALE GENOMIC DNA]</scope>
    <source>
        <strain evidence="6 7">NBRC 16068</strain>
    </source>
</reference>
<dbReference type="InterPro" id="IPR050204">
    <property type="entry name" value="AraC_XylS_family_regulators"/>
</dbReference>
<dbReference type="RefSeq" id="WP_006333745.1">
    <property type="nucleotide sequence ID" value="NZ_BAHC01000115.1"/>
</dbReference>
<organism evidence="6 7">
    <name type="scientific">Gordonia rhizosphera NBRC 16068</name>
    <dbReference type="NCBI Taxonomy" id="1108045"/>
    <lineage>
        <taxon>Bacteria</taxon>
        <taxon>Bacillati</taxon>
        <taxon>Actinomycetota</taxon>
        <taxon>Actinomycetes</taxon>
        <taxon>Mycobacteriales</taxon>
        <taxon>Gordoniaceae</taxon>
        <taxon>Gordonia</taxon>
    </lineage>
</organism>
<evidence type="ECO:0000313" key="7">
    <source>
        <dbReference type="Proteomes" id="UP000008363"/>
    </source>
</evidence>
<evidence type="ECO:0000256" key="4">
    <source>
        <dbReference type="SAM" id="MobiDB-lite"/>
    </source>
</evidence>
<dbReference type="PROSITE" id="PS01124">
    <property type="entry name" value="HTH_ARAC_FAMILY_2"/>
    <property type="match status" value="1"/>
</dbReference>
<dbReference type="InterPro" id="IPR020449">
    <property type="entry name" value="Tscrpt_reg_AraC-type_HTH"/>
</dbReference>
<dbReference type="Proteomes" id="UP000008363">
    <property type="component" value="Unassembled WGS sequence"/>
</dbReference>
<evidence type="ECO:0000313" key="6">
    <source>
        <dbReference type="EMBL" id="GAB90709.1"/>
    </source>
</evidence>
<dbReference type="PRINTS" id="PR00032">
    <property type="entry name" value="HTHARAC"/>
</dbReference>
<feature type="domain" description="HTH araC/xylS-type" evidence="5">
    <location>
        <begin position="231"/>
        <end position="329"/>
    </location>
</feature>
<dbReference type="EMBL" id="BAHC01000115">
    <property type="protein sequence ID" value="GAB90709.1"/>
    <property type="molecule type" value="Genomic_DNA"/>
</dbReference>
<dbReference type="OrthoDB" id="4381942at2"/>
<proteinExistence type="predicted"/>
<evidence type="ECO:0000256" key="2">
    <source>
        <dbReference type="ARBA" id="ARBA00023125"/>
    </source>
</evidence>
<dbReference type="GO" id="GO:0003700">
    <property type="term" value="F:DNA-binding transcription factor activity"/>
    <property type="evidence" value="ECO:0007669"/>
    <property type="project" value="InterPro"/>
</dbReference>
<dbReference type="GO" id="GO:0043565">
    <property type="term" value="F:sequence-specific DNA binding"/>
    <property type="evidence" value="ECO:0007669"/>
    <property type="project" value="InterPro"/>
</dbReference>
<evidence type="ECO:0000256" key="1">
    <source>
        <dbReference type="ARBA" id="ARBA00023015"/>
    </source>
</evidence>
<accession>K6WVY4</accession>
<keyword evidence="3" id="KW-0804">Transcription</keyword>
<dbReference type="InterPro" id="IPR035418">
    <property type="entry name" value="AraC-bd_2"/>
</dbReference>
<dbReference type="Pfam" id="PF12833">
    <property type="entry name" value="HTH_18"/>
    <property type="match status" value="1"/>
</dbReference>
<dbReference type="eggNOG" id="COG2207">
    <property type="taxonomic scope" value="Bacteria"/>
</dbReference>
<dbReference type="PANTHER" id="PTHR46796">
    <property type="entry name" value="HTH-TYPE TRANSCRIPTIONAL ACTIVATOR RHAS-RELATED"/>
    <property type="match status" value="1"/>
</dbReference>
<dbReference type="InterPro" id="IPR009057">
    <property type="entry name" value="Homeodomain-like_sf"/>
</dbReference>
<dbReference type="PANTHER" id="PTHR46796:SF6">
    <property type="entry name" value="ARAC SUBFAMILY"/>
    <property type="match status" value="1"/>
</dbReference>
<evidence type="ECO:0000259" key="5">
    <source>
        <dbReference type="PROSITE" id="PS01124"/>
    </source>
</evidence>
<evidence type="ECO:0000256" key="3">
    <source>
        <dbReference type="ARBA" id="ARBA00023163"/>
    </source>
</evidence>
<dbReference type="Pfam" id="PF14525">
    <property type="entry name" value="AraC_binding_2"/>
    <property type="match status" value="1"/>
</dbReference>
<dbReference type="AlphaFoldDB" id="K6WVY4"/>
<sequence>MTESAPMVDPECTARSNGAVALSTRDLTSAEGRALWAETLDSTYCEMAVDWPATQSSFGADIIARPVGDLSLSMVRADPHAVVRTAAMIESDPGDDYLLCLITKGSATISQGTHEAVLCDGAFGFVDSSRPFIVNGVTPFEQIVLRTPRALVSSRIGQTVLQDAVGQSISGGSGVGRVASNLLVDLATHDDFCAGSLFAVSSAVLDVVSAAVNHQVDAISLTDRAHADDLRTVQQVMLRDIGEPDRRIADVGAELGMSVRYIHKLFSAAGTTPRAWLYARRFDRARNLLLHSDLGVVEIGVQLGFRDASHFSRAFSRHCGSSPSRFRVENRPGGSPVRGQRSAAAEQA</sequence>
<keyword evidence="7" id="KW-1185">Reference proteome</keyword>
<dbReference type="STRING" id="1108045.GORHZ_115_00640"/>
<dbReference type="InterPro" id="IPR018060">
    <property type="entry name" value="HTH_AraC"/>
</dbReference>
<keyword evidence="1" id="KW-0805">Transcription regulation</keyword>
<feature type="region of interest" description="Disordered" evidence="4">
    <location>
        <begin position="322"/>
        <end position="348"/>
    </location>
</feature>